<comment type="caution">
    <text evidence="10">The sequence shown here is derived from an EMBL/GenBank/DDBJ whole genome shotgun (WGS) entry which is preliminary data.</text>
</comment>
<dbReference type="GO" id="GO:0051536">
    <property type="term" value="F:iron-sulfur cluster binding"/>
    <property type="evidence" value="ECO:0007669"/>
    <property type="project" value="UniProtKB-KW"/>
</dbReference>
<dbReference type="PIRSF" id="PIRSF005572">
    <property type="entry name" value="NifS"/>
    <property type="match status" value="1"/>
</dbReference>
<comment type="catalytic activity">
    <reaction evidence="8">
        <text>(sulfur carrier)-H + L-cysteine = (sulfur carrier)-SH + L-alanine</text>
        <dbReference type="Rhea" id="RHEA:43892"/>
        <dbReference type="Rhea" id="RHEA-COMP:14737"/>
        <dbReference type="Rhea" id="RHEA-COMP:14739"/>
        <dbReference type="ChEBI" id="CHEBI:29917"/>
        <dbReference type="ChEBI" id="CHEBI:35235"/>
        <dbReference type="ChEBI" id="CHEBI:57972"/>
        <dbReference type="ChEBI" id="CHEBI:64428"/>
        <dbReference type="EC" id="2.8.1.7"/>
    </reaction>
</comment>
<dbReference type="SUPFAM" id="SSF53383">
    <property type="entry name" value="PLP-dependent transferases"/>
    <property type="match status" value="1"/>
</dbReference>
<keyword evidence="3" id="KW-0808">Transferase</keyword>
<keyword evidence="5" id="KW-0663">Pyridoxal phosphate</keyword>
<comment type="similarity">
    <text evidence="2">Belongs to the class-V pyridoxal-phosphate-dependent aminotransferase family. NifS/IscS subfamily.</text>
</comment>
<keyword evidence="4" id="KW-0479">Metal-binding</keyword>
<dbReference type="Gene3D" id="3.90.1150.10">
    <property type="entry name" value="Aspartate Aminotransferase, domain 1"/>
    <property type="match status" value="1"/>
</dbReference>
<keyword evidence="6" id="KW-0408">Iron</keyword>
<dbReference type="InterPro" id="IPR016454">
    <property type="entry name" value="Cysteine_dSase"/>
</dbReference>
<evidence type="ECO:0000256" key="1">
    <source>
        <dbReference type="ARBA" id="ARBA00001933"/>
    </source>
</evidence>
<dbReference type="GO" id="GO:0046872">
    <property type="term" value="F:metal ion binding"/>
    <property type="evidence" value="ECO:0007669"/>
    <property type="project" value="UniProtKB-KW"/>
</dbReference>
<dbReference type="InterPro" id="IPR000192">
    <property type="entry name" value="Aminotrans_V_dom"/>
</dbReference>
<evidence type="ECO:0000256" key="5">
    <source>
        <dbReference type="ARBA" id="ARBA00022898"/>
    </source>
</evidence>
<proteinExistence type="inferred from homology"/>
<sequence length="395" mass="41373">MSTIHDTLRYLDNAATTPVRPEALQAMLHTYATVYGNPSSHHEVGEQAKTVLEDARARVARILNARPGDVVFTSGGTESNNLALKGIALGNPAARHVVTTPIEHDSVLESVDFLVRMHGYDATHLTVDAQGLVDPAEVAASIREDTAVVSIGLANNEVGTIQPIAEISAAIKTLNRPRTHPGKAWLHTDAVQAAGWLPLDFKALGADALTLAGHKVGAPRGIGLAVIRGRIALEPILHGGGQERNRRSGTEQVAGAVALAVALELAEAERMHSAAQTAAALEQFITEVHHRLPTAQLTGPEPGATRLPNLASFVFPGTSGEAVLLELARRGVIASSGSACAAGSDEPSHVLTNLGYDRELAQTSVRFTLPHQGANLSALPAALEAAVTTIEQTGR</sequence>
<dbReference type="InterPro" id="IPR015424">
    <property type="entry name" value="PyrdxlP-dep_Trfase"/>
</dbReference>
<evidence type="ECO:0000313" key="10">
    <source>
        <dbReference type="EMBL" id="KAB1640981.1"/>
    </source>
</evidence>
<dbReference type="EMBL" id="WBKB01000011">
    <property type="protein sequence ID" value="KAB1640981.1"/>
    <property type="molecule type" value="Genomic_DNA"/>
</dbReference>
<dbReference type="FunFam" id="3.40.640.10:FF:000084">
    <property type="entry name" value="IscS-like cysteine desulfurase"/>
    <property type="match status" value="1"/>
</dbReference>
<gene>
    <name evidence="10" type="ORF">F8O05_13790</name>
</gene>
<dbReference type="OrthoDB" id="9808002at2"/>
<dbReference type="Pfam" id="PF00266">
    <property type="entry name" value="Aminotran_5"/>
    <property type="match status" value="1"/>
</dbReference>
<keyword evidence="11" id="KW-1185">Reference proteome</keyword>
<dbReference type="InterPro" id="IPR015422">
    <property type="entry name" value="PyrdxlP-dep_Trfase_small"/>
</dbReference>
<accession>A0A7J5B7K4</accession>
<protein>
    <submittedName>
        <fullName evidence="10">Cysteine desulfurase</fullName>
    </submittedName>
</protein>
<keyword evidence="7" id="KW-0411">Iron-sulfur</keyword>
<evidence type="ECO:0000313" key="11">
    <source>
        <dbReference type="Proteomes" id="UP000433493"/>
    </source>
</evidence>
<dbReference type="Gene3D" id="3.40.640.10">
    <property type="entry name" value="Type I PLP-dependent aspartate aminotransferase-like (Major domain)"/>
    <property type="match status" value="1"/>
</dbReference>
<comment type="cofactor">
    <cofactor evidence="1">
        <name>pyridoxal 5'-phosphate</name>
        <dbReference type="ChEBI" id="CHEBI:597326"/>
    </cofactor>
</comment>
<evidence type="ECO:0000256" key="8">
    <source>
        <dbReference type="ARBA" id="ARBA00050776"/>
    </source>
</evidence>
<dbReference type="InterPro" id="IPR015421">
    <property type="entry name" value="PyrdxlP-dep_Trfase_major"/>
</dbReference>
<evidence type="ECO:0000256" key="2">
    <source>
        <dbReference type="ARBA" id="ARBA00006490"/>
    </source>
</evidence>
<dbReference type="Gene3D" id="1.10.260.50">
    <property type="match status" value="1"/>
</dbReference>
<dbReference type="RefSeq" id="WP_158053326.1">
    <property type="nucleotide sequence ID" value="NZ_WBKB01000011.1"/>
</dbReference>
<dbReference type="PANTHER" id="PTHR11601">
    <property type="entry name" value="CYSTEINE DESULFURYLASE FAMILY MEMBER"/>
    <property type="match status" value="1"/>
</dbReference>
<dbReference type="PANTHER" id="PTHR11601:SF34">
    <property type="entry name" value="CYSTEINE DESULFURASE"/>
    <property type="match status" value="1"/>
</dbReference>
<name>A0A7J5B7K4_9MICO</name>
<dbReference type="Proteomes" id="UP000433493">
    <property type="component" value="Unassembled WGS sequence"/>
</dbReference>
<evidence type="ECO:0000259" key="9">
    <source>
        <dbReference type="Pfam" id="PF00266"/>
    </source>
</evidence>
<evidence type="ECO:0000256" key="7">
    <source>
        <dbReference type="ARBA" id="ARBA00023014"/>
    </source>
</evidence>
<organism evidence="10 11">
    <name type="scientific">Gulosibacter chungangensis</name>
    <dbReference type="NCBI Taxonomy" id="979746"/>
    <lineage>
        <taxon>Bacteria</taxon>
        <taxon>Bacillati</taxon>
        <taxon>Actinomycetota</taxon>
        <taxon>Actinomycetes</taxon>
        <taxon>Micrococcales</taxon>
        <taxon>Microbacteriaceae</taxon>
        <taxon>Gulosibacter</taxon>
    </lineage>
</organism>
<feature type="domain" description="Aminotransferase class V" evidence="9">
    <location>
        <begin position="10"/>
        <end position="365"/>
    </location>
</feature>
<evidence type="ECO:0000256" key="4">
    <source>
        <dbReference type="ARBA" id="ARBA00022723"/>
    </source>
</evidence>
<reference evidence="10 11" key="1">
    <citation type="submission" date="2019-09" db="EMBL/GenBank/DDBJ databases">
        <title>Phylogeny of genus Pseudoclavibacter and closely related genus.</title>
        <authorList>
            <person name="Li Y."/>
        </authorList>
    </citation>
    <scope>NUCLEOTIDE SEQUENCE [LARGE SCALE GENOMIC DNA]</scope>
    <source>
        <strain evidence="10 11">KCTC 13959</strain>
    </source>
</reference>
<dbReference type="AlphaFoldDB" id="A0A7J5B7K4"/>
<evidence type="ECO:0000256" key="3">
    <source>
        <dbReference type="ARBA" id="ARBA00022679"/>
    </source>
</evidence>
<dbReference type="GO" id="GO:0031071">
    <property type="term" value="F:cysteine desulfurase activity"/>
    <property type="evidence" value="ECO:0007669"/>
    <property type="project" value="UniProtKB-EC"/>
</dbReference>
<evidence type="ECO:0000256" key="6">
    <source>
        <dbReference type="ARBA" id="ARBA00023004"/>
    </source>
</evidence>